<dbReference type="Pfam" id="PF13385">
    <property type="entry name" value="Laminin_G_3"/>
    <property type="match status" value="1"/>
</dbReference>
<protein>
    <recommendedName>
        <fullName evidence="3">LamG-like jellyroll fold domain-containing protein</fullName>
    </recommendedName>
</protein>
<feature type="domain" description="LamG-like jellyroll fold" evidence="3">
    <location>
        <begin position="92"/>
        <end position="224"/>
    </location>
</feature>
<keyword evidence="2" id="KW-1015">Disulfide bond</keyword>
<proteinExistence type="predicted"/>
<dbReference type="SMART" id="SM00560">
    <property type="entry name" value="LamGL"/>
    <property type="match status" value="1"/>
</dbReference>
<dbReference type="PANTHER" id="PTHR42535">
    <property type="entry name" value="OOKINETE PROTEIN, PUTATIVE-RELATED"/>
    <property type="match status" value="1"/>
</dbReference>
<dbReference type="InterPro" id="IPR013320">
    <property type="entry name" value="ConA-like_dom_sf"/>
</dbReference>
<dbReference type="Gene3D" id="2.60.120.200">
    <property type="match status" value="1"/>
</dbReference>
<keyword evidence="1" id="KW-0732">Signal</keyword>
<evidence type="ECO:0000313" key="4">
    <source>
        <dbReference type="EMBL" id="AKH48778.1"/>
    </source>
</evidence>
<sequence length="296" mass="31703">MVYLQQRFLNTIMSTFSTCTTSTRPGSPANGDVLFETDTKSVILWDGSNWRGYENDGVSVSPISNTRSLFVDGTDDHAEVAGSAEIQISYPLTISAWIYPTLNAATGNARTIISWGSAASGQGRFLQLEDSSNKLAFGTYQSQVTSSNALSLNNWYHVAATVTTGSTKLYVNGSLDTTSSNTLNSFTYTKTHVGELYYSSTTAARHFAGNIDEVALYNSVLTDAEISQVYNSGNPIDLNSNAGSYTSSANLKAWWRMGDGTEAGAGSTIYDMSTNDSNSDDLTIIQGSMTTSPTAP</sequence>
<dbReference type="EMBL" id="KR029609">
    <property type="protein sequence ID" value="AKH48778.1"/>
    <property type="molecule type" value="Genomic_DNA"/>
</dbReference>
<name>A0A0F7LB22_9VIRU</name>
<evidence type="ECO:0000256" key="2">
    <source>
        <dbReference type="ARBA" id="ARBA00023157"/>
    </source>
</evidence>
<dbReference type="SUPFAM" id="SSF49899">
    <property type="entry name" value="Concanavalin A-like lectins/glucanases"/>
    <property type="match status" value="1"/>
</dbReference>
<reference evidence="4" key="2">
    <citation type="submission" date="2015-03" db="EMBL/GenBank/DDBJ databases">
        <authorList>
            <person name="Chow C.-E.T."/>
            <person name="Winget D.M."/>
            <person name="White R.A.III."/>
            <person name="Hallam S.J."/>
            <person name="Suttle C.A."/>
        </authorList>
    </citation>
    <scope>NUCLEOTIDE SEQUENCE</scope>
    <source>
        <strain evidence="4">Oxic3_3</strain>
    </source>
</reference>
<evidence type="ECO:0000256" key="1">
    <source>
        <dbReference type="ARBA" id="ARBA00022729"/>
    </source>
</evidence>
<accession>A0A0F7LB22</accession>
<dbReference type="InterPro" id="IPR006558">
    <property type="entry name" value="LamG-like"/>
</dbReference>
<reference evidence="4" key="1">
    <citation type="journal article" date="2015" name="Front. Microbiol.">
        <title>Combining genomic sequencing methods to explore viral diversity and reveal potential virus-host interactions.</title>
        <authorList>
            <person name="Chow C.E."/>
            <person name="Winget D.M."/>
            <person name="White R.A.III."/>
            <person name="Hallam S.J."/>
            <person name="Suttle C.A."/>
        </authorList>
    </citation>
    <scope>NUCLEOTIDE SEQUENCE</scope>
    <source>
        <strain evidence="4">Oxic3_3</strain>
    </source>
</reference>
<evidence type="ECO:0000259" key="3">
    <source>
        <dbReference type="SMART" id="SM00560"/>
    </source>
</evidence>
<organism evidence="4">
    <name type="scientific">uncultured marine virus</name>
    <dbReference type="NCBI Taxonomy" id="186617"/>
    <lineage>
        <taxon>Viruses</taxon>
        <taxon>environmental samples</taxon>
    </lineage>
</organism>
<dbReference type="PANTHER" id="PTHR42535:SF2">
    <property type="entry name" value="CHROMOSOME UNDETERMINED SCAFFOLD_146, WHOLE GENOME SHOTGUN SEQUENCE"/>
    <property type="match status" value="1"/>
</dbReference>